<keyword evidence="1" id="KW-1133">Transmembrane helix</keyword>
<keyword evidence="1" id="KW-0812">Transmembrane</keyword>
<organism evidence="3 4">
    <name type="scientific">Nitratidesulfovibrio oxamicus</name>
    <dbReference type="NCBI Taxonomy" id="32016"/>
    <lineage>
        <taxon>Bacteria</taxon>
        <taxon>Pseudomonadati</taxon>
        <taxon>Thermodesulfobacteriota</taxon>
        <taxon>Desulfovibrionia</taxon>
        <taxon>Desulfovibrionales</taxon>
        <taxon>Desulfovibrionaceae</taxon>
        <taxon>Nitratidesulfovibrio</taxon>
    </lineage>
</organism>
<dbReference type="Pfam" id="PF24801">
    <property type="entry name" value="FNIII-A_GpJ"/>
    <property type="match status" value="1"/>
</dbReference>
<keyword evidence="1" id="KW-0472">Membrane</keyword>
<dbReference type="Proteomes" id="UP001194469">
    <property type="component" value="Unassembled WGS sequence"/>
</dbReference>
<dbReference type="PANTHER" id="PTHR36251">
    <property type="entry name" value="FELS-1 PROPHAGE HOST SPECIFICITY PROTEIN-RELATED"/>
    <property type="match status" value="1"/>
</dbReference>
<evidence type="ECO:0000256" key="1">
    <source>
        <dbReference type="SAM" id="Phobius"/>
    </source>
</evidence>
<comment type="caution">
    <text evidence="3">The sequence shown here is derived from an EMBL/GenBank/DDBJ whole genome shotgun (WGS) entry which is preliminary data.</text>
</comment>
<evidence type="ECO:0000259" key="2">
    <source>
        <dbReference type="Pfam" id="PF24801"/>
    </source>
</evidence>
<dbReference type="InterPro" id="IPR053171">
    <property type="entry name" value="Viral_Tip_Attach_Protein"/>
</dbReference>
<dbReference type="InterPro" id="IPR055385">
    <property type="entry name" value="GpJ_HDII-ins2"/>
</dbReference>
<evidence type="ECO:0000313" key="4">
    <source>
        <dbReference type="Proteomes" id="UP001194469"/>
    </source>
</evidence>
<feature type="transmembrane region" description="Helical" evidence="1">
    <location>
        <begin position="136"/>
        <end position="159"/>
    </location>
</feature>
<evidence type="ECO:0000313" key="3">
    <source>
        <dbReference type="EMBL" id="MBG3876146.1"/>
    </source>
</evidence>
<accession>A0ABS0J150</accession>
<feature type="domain" description="Tip attachment protein J HDII-ins2" evidence="2">
    <location>
        <begin position="276"/>
        <end position="400"/>
    </location>
</feature>
<keyword evidence="4" id="KW-1185">Reference proteome</keyword>
<proteinExistence type="predicted"/>
<dbReference type="EMBL" id="VRYY01000077">
    <property type="protein sequence ID" value="MBG3876146.1"/>
    <property type="molecule type" value="Genomic_DNA"/>
</dbReference>
<dbReference type="PANTHER" id="PTHR36251:SF2">
    <property type="entry name" value="GIFSY-2 PROPHAGE HOST SPECIFICITY PROTEIN J, PHAGE LAMBDA"/>
    <property type="match status" value="1"/>
</dbReference>
<name>A0ABS0J150_9BACT</name>
<reference evidence="3 4" key="1">
    <citation type="submission" date="2019-08" db="EMBL/GenBank/DDBJ databases">
        <authorList>
            <person name="Luo N."/>
        </authorList>
    </citation>
    <scope>NUCLEOTIDE SEQUENCE [LARGE SCALE GENOMIC DNA]</scope>
    <source>
        <strain evidence="3 4">NCIMB 9442</strain>
    </source>
</reference>
<gene>
    <name evidence="3" type="ORF">FVW20_03655</name>
</gene>
<feature type="transmembrane region" description="Helical" evidence="1">
    <location>
        <begin position="96"/>
        <end position="124"/>
    </location>
</feature>
<sequence length="919" mass="99339">MKMRADDVLLVLHRNCLDLTQVVSEWVEWRPGLTIADILDARWPEGMLIDEGLDLLFSVSGRLLSFEEAERYIVRPGDGLSVALVPGDGGGGGSNAIAVVSMMAVMIAAPYLGGTMVSGALGMLSAETAIGLAGSVSTLTTVAAAGIAIAGAAAVNAFIPSAKPSLGQGLGQNPMDNSPTYGFSAQANPMEPGRPVPVLQGEKRNFTPTKLTQHLSTSGDRRLWNGLFLISEGPVDEVFDVRIDGNKAGNYEGLEIDIRLGTEGQDVLPWFNDAITERTEGVTVKLSTDWHEVVLDGTGVRKLGFGVQCASGLGYANDKGGLDPVTVQVQFQHRLYGETAWVDLGTVSISGAKRAAIMRYYEFEVAEGRHEVRYRHPVAPPTGDRYISDTWLEYTHEIVPDDFRLPHCALLAIRALPTDKLNGSAPKVTCSAKRMTAMLPDGQGGAVSRDIGNMAWAALELITNTRWGAGEPVESIDVPSFAEAAEWCELKGLKGSMYWDTQCTLETALGYQGQFGRFIVDRVGTKIVCISDRPVALPDAAFLATSADILQGTLGLEYPNSDDLADGCEITWFDPERGKQVVFAPGDFFNAVVDRPPTVAQITLYPCNSDEGAQRAGEYINRCNRYLSRRVDLTLLWRALGPHIRRGSVIQVAADRLMATQSGVVLSATETTVRLSRPVQLEPGTAYEVRLAHVDVAGDVEGVEKVEVRPLAPVAESTLAYTLTLAAPWEHVPSPGCSAAVGEVQRVTRWYRVRSLSRSSDMRVTLKALEYDEAVYADEGVAPQTDSAANLPAVVGLVATIIDANEDLVSKKLISLAWRGTALEWRVFVRRLGADADEWVYLDKTPYPSFLARNIEVGHMYRFAVTHTGSVADGLTVDVDYQLNTPSGAIRPVTVIENGVEVPLYALVNGEPQQVMGVF</sequence>
<protein>
    <submittedName>
        <fullName evidence="3">Phage tail protein</fullName>
    </submittedName>
</protein>